<evidence type="ECO:0000313" key="2">
    <source>
        <dbReference type="Proteomes" id="UP000196531"/>
    </source>
</evidence>
<dbReference type="SUPFAM" id="SSF82171">
    <property type="entry name" value="DPP6 N-terminal domain-like"/>
    <property type="match status" value="1"/>
</dbReference>
<dbReference type="Gene3D" id="2.120.10.30">
    <property type="entry name" value="TolB, C-terminal domain"/>
    <property type="match status" value="1"/>
</dbReference>
<reference evidence="2" key="1">
    <citation type="journal article" date="2017" name="Proc. Natl. Acad. Sci. U.S.A.">
        <title>Simulation of Deepwater Horizon oil plume reveals substrate specialization within a complex community of hydrocarbon-degraders.</title>
        <authorList>
            <person name="Hu P."/>
            <person name="Dubinsky E.A."/>
            <person name="Probst A.J."/>
            <person name="Wang J."/>
            <person name="Sieber C.M.K."/>
            <person name="Tom L.M."/>
            <person name="Gardinali P."/>
            <person name="Banfield J.F."/>
            <person name="Atlas R.M."/>
            <person name="Andersen G.L."/>
        </authorList>
    </citation>
    <scope>NUCLEOTIDE SEQUENCE [LARGE SCALE GENOMIC DNA]</scope>
</reference>
<protein>
    <recommendedName>
        <fullName evidence="3">Cytochrome c domain-containing protein</fullName>
    </recommendedName>
</protein>
<evidence type="ECO:0000313" key="1">
    <source>
        <dbReference type="EMBL" id="OUR96396.1"/>
    </source>
</evidence>
<comment type="caution">
    <text evidence="1">The sequence shown here is derived from an EMBL/GenBank/DDBJ whole genome shotgun (WGS) entry which is preliminary data.</text>
</comment>
<organism evidence="1 2">
    <name type="scientific">Halobacteriovorax marinus</name>
    <dbReference type="NCBI Taxonomy" id="97084"/>
    <lineage>
        <taxon>Bacteria</taxon>
        <taxon>Pseudomonadati</taxon>
        <taxon>Bdellovibrionota</taxon>
        <taxon>Bacteriovoracia</taxon>
        <taxon>Bacteriovoracales</taxon>
        <taxon>Halobacteriovoraceae</taxon>
        <taxon>Halobacteriovorax</taxon>
    </lineage>
</organism>
<dbReference type="Proteomes" id="UP000196531">
    <property type="component" value="Unassembled WGS sequence"/>
</dbReference>
<evidence type="ECO:0008006" key="3">
    <source>
        <dbReference type="Google" id="ProtNLM"/>
    </source>
</evidence>
<gene>
    <name evidence="1" type="ORF">A9Q84_08575</name>
</gene>
<name>A0A1Y5F670_9BACT</name>
<proteinExistence type="predicted"/>
<dbReference type="AlphaFoldDB" id="A0A1Y5F670"/>
<dbReference type="InterPro" id="IPR011042">
    <property type="entry name" value="6-blade_b-propeller_TolB-like"/>
</dbReference>
<dbReference type="EMBL" id="MAAO01000006">
    <property type="protein sequence ID" value="OUR96396.1"/>
    <property type="molecule type" value="Genomic_DNA"/>
</dbReference>
<accession>A0A1Y5F670</accession>
<sequence length="492" mass="55948">MKMVILFLALTSMVYGEVDKSLCLVKNTGVTRRFTPKGTPNYFFKASPEGRYIYYITGNKNFRIDTATGEEVLLPGNADPVPSSDGNLLSSINWRNHGKKDWSLNLMPMNDWDVIRDSSGRLDELTLFTDESTRRTYQSVGTLGDNKYRVLSFDDGTKKLVIRDYLLENGKITPLGEKDIFLTRHFLRLPMISRNGQELISLDVNTNETVIYKFKTGLFSKKLNGLDEVDRLPFPSGKGDFSFDGKKVVFHVTETVDKWKKRSGSDEVALPPNFKNNAEVRNIFIYDRETKSVTPVTQNKIGNSYFPVFLEDGSLIYLDQQEGQKLSFVYSEVPKIAPRSLEKAKSCYSGRKFDSVLTKLSNLWMKVCTNWDGADTGASKVMMMNMPIKLCLQLAKESQDKNVEKMCQALKNSEIKTPSIVIEENPVKKMIKVKCQICHQGNIPFDDEKDLAKYKDKILKRINSSDPAYRMPLGGSLSKQEIQDFKSYLESL</sequence>